<comment type="caution">
    <text evidence="1">The sequence shown here is derived from an EMBL/GenBank/DDBJ whole genome shotgun (WGS) entry which is preliminary data.</text>
</comment>
<gene>
    <name evidence="1" type="ORF">RFH988_LOCUS1030</name>
</gene>
<dbReference type="OrthoDB" id="10054919at2759"/>
<evidence type="ECO:0000313" key="1">
    <source>
        <dbReference type="EMBL" id="CAF0746248.1"/>
    </source>
</evidence>
<dbReference type="Proteomes" id="UP000663882">
    <property type="component" value="Unassembled WGS sequence"/>
</dbReference>
<sequence>MGLVMKKLCLQLLSSKNQSATTNIKRTSSIIIMTSKQTEEQLMSSRSDIISSNYGEIDKKRNYHSALKSPELIRSPSRRLARSAITICCTNCKIPLLTDVNQHETLNKSRASSTFQSERLCQECNEEKAQNGRKPPSRLLKSASVNWSNMGGKIGTWFEKARTPDQKVVYNFLEQINNEQTEKTTEATNAKNLDDVLNSLKKYQTRFNSPRPRNKFTREFESSSWRVMRHPTISYQFSRYNAAYGDEASRDLYLGSIYAQTNPRIRSTFLIHPNWV</sequence>
<dbReference type="AlphaFoldDB" id="A0A813P034"/>
<protein>
    <submittedName>
        <fullName evidence="1">Uncharacterized protein</fullName>
    </submittedName>
</protein>
<reference evidence="1" key="1">
    <citation type="submission" date="2021-02" db="EMBL/GenBank/DDBJ databases">
        <authorList>
            <person name="Nowell W R."/>
        </authorList>
    </citation>
    <scope>NUCLEOTIDE SEQUENCE</scope>
</reference>
<evidence type="ECO:0000313" key="2">
    <source>
        <dbReference type="Proteomes" id="UP000663882"/>
    </source>
</evidence>
<name>A0A813P034_9BILA</name>
<dbReference type="EMBL" id="CAJNOO010000019">
    <property type="protein sequence ID" value="CAF0746248.1"/>
    <property type="molecule type" value="Genomic_DNA"/>
</dbReference>
<proteinExistence type="predicted"/>
<organism evidence="1 2">
    <name type="scientific">Rotaria sordida</name>
    <dbReference type="NCBI Taxonomy" id="392033"/>
    <lineage>
        <taxon>Eukaryota</taxon>
        <taxon>Metazoa</taxon>
        <taxon>Spiralia</taxon>
        <taxon>Gnathifera</taxon>
        <taxon>Rotifera</taxon>
        <taxon>Eurotatoria</taxon>
        <taxon>Bdelloidea</taxon>
        <taxon>Philodinida</taxon>
        <taxon>Philodinidae</taxon>
        <taxon>Rotaria</taxon>
    </lineage>
</organism>
<accession>A0A813P034</accession>